<protein>
    <submittedName>
        <fullName evidence="1">Uncharacterized protein</fullName>
    </submittedName>
</protein>
<evidence type="ECO:0000313" key="2">
    <source>
        <dbReference type="Proteomes" id="UP000467385"/>
    </source>
</evidence>
<proteinExistence type="predicted"/>
<dbReference type="PANTHER" id="PTHR39337">
    <property type="entry name" value="BLR5642 PROTEIN"/>
    <property type="match status" value="1"/>
</dbReference>
<dbReference type="Pfam" id="PF04343">
    <property type="entry name" value="DUF488"/>
    <property type="match status" value="1"/>
</dbReference>
<dbReference type="PANTHER" id="PTHR39337:SF1">
    <property type="entry name" value="BLR5642 PROTEIN"/>
    <property type="match status" value="1"/>
</dbReference>
<gene>
    <name evidence="1" type="ORF">MCNS_33440</name>
</gene>
<sequence>MMLNKVLTIGHSTHDIATFCRLLRQSGVTAVADVRSVPVSRFAPHFNRDALNRSLAEAGIKYVFMGKQLGARTDDTDCYVDGRVQYDRLSQTPEFNCGIERLLDGMQREGIAIMCAEREPLDCHRTVLVARVLAERGIRIDHIHADGHIESHAMAMQRLMAKFGLAEADLFHSRAELLEEALIRQEHRIAYVNESLRVGDGAYPT</sequence>
<accession>A0A1X1TQ72</accession>
<reference evidence="1 2" key="1">
    <citation type="journal article" date="2019" name="Emerg. Microbes Infect.">
        <title>Comprehensive subspecies identification of 175 nontuberculous mycobacteria species based on 7547 genomic profiles.</title>
        <authorList>
            <person name="Matsumoto Y."/>
            <person name="Kinjo T."/>
            <person name="Motooka D."/>
            <person name="Nabeya D."/>
            <person name="Jung N."/>
            <person name="Uechi K."/>
            <person name="Horii T."/>
            <person name="Iida T."/>
            <person name="Fujita J."/>
            <person name="Nakamura S."/>
        </authorList>
    </citation>
    <scope>NUCLEOTIDE SEQUENCE [LARGE SCALE GENOMIC DNA]</scope>
    <source>
        <strain evidence="1 2">JCM 14738</strain>
    </source>
</reference>
<dbReference type="Proteomes" id="UP000467385">
    <property type="component" value="Chromosome"/>
</dbReference>
<evidence type="ECO:0000313" key="1">
    <source>
        <dbReference type="EMBL" id="BBZ40281.1"/>
    </source>
</evidence>
<dbReference type="AlphaFoldDB" id="A0A1X1TQ72"/>
<organism evidence="1 2">
    <name type="scientific">Mycobacterium conspicuum</name>
    <dbReference type="NCBI Taxonomy" id="44010"/>
    <lineage>
        <taxon>Bacteria</taxon>
        <taxon>Bacillati</taxon>
        <taxon>Actinomycetota</taxon>
        <taxon>Actinomycetes</taxon>
        <taxon>Mycobacteriales</taxon>
        <taxon>Mycobacteriaceae</taxon>
        <taxon>Mycobacterium</taxon>
    </lineage>
</organism>
<name>A0A1X1TQ72_9MYCO</name>
<keyword evidence="2" id="KW-1185">Reference proteome</keyword>
<dbReference type="STRING" id="44010.AWC00_03045"/>
<dbReference type="EMBL" id="AP022613">
    <property type="protein sequence ID" value="BBZ40281.1"/>
    <property type="molecule type" value="Genomic_DNA"/>
</dbReference>
<dbReference type="OrthoDB" id="9789109at2"/>
<dbReference type="InterPro" id="IPR007438">
    <property type="entry name" value="DUF488"/>
</dbReference>